<proteinExistence type="predicted"/>
<accession>A0AAV1RN88</accession>
<sequence length="59" mass="6576">MVDTRRFHPVGSMESGSCDSFCRDSELKNMHGECLLDEALAFTRMNLSYLSTKSSPCLA</sequence>
<dbReference type="Proteomes" id="UP001314170">
    <property type="component" value="Unassembled WGS sequence"/>
</dbReference>
<evidence type="ECO:0000313" key="1">
    <source>
        <dbReference type="EMBL" id="CAK7337865.1"/>
    </source>
</evidence>
<evidence type="ECO:0000313" key="2">
    <source>
        <dbReference type="Proteomes" id="UP001314170"/>
    </source>
</evidence>
<organism evidence="1 2">
    <name type="scientific">Dovyalis caffra</name>
    <dbReference type="NCBI Taxonomy" id="77055"/>
    <lineage>
        <taxon>Eukaryota</taxon>
        <taxon>Viridiplantae</taxon>
        <taxon>Streptophyta</taxon>
        <taxon>Embryophyta</taxon>
        <taxon>Tracheophyta</taxon>
        <taxon>Spermatophyta</taxon>
        <taxon>Magnoliopsida</taxon>
        <taxon>eudicotyledons</taxon>
        <taxon>Gunneridae</taxon>
        <taxon>Pentapetalae</taxon>
        <taxon>rosids</taxon>
        <taxon>fabids</taxon>
        <taxon>Malpighiales</taxon>
        <taxon>Salicaceae</taxon>
        <taxon>Flacourtieae</taxon>
        <taxon>Dovyalis</taxon>
    </lineage>
</organism>
<gene>
    <name evidence="1" type="ORF">DCAF_LOCUS12904</name>
</gene>
<protein>
    <submittedName>
        <fullName evidence="1">Uncharacterized protein</fullName>
    </submittedName>
</protein>
<reference evidence="1 2" key="1">
    <citation type="submission" date="2024-01" db="EMBL/GenBank/DDBJ databases">
        <authorList>
            <person name="Waweru B."/>
        </authorList>
    </citation>
    <scope>NUCLEOTIDE SEQUENCE [LARGE SCALE GENOMIC DNA]</scope>
</reference>
<name>A0AAV1RN88_9ROSI</name>
<comment type="caution">
    <text evidence="1">The sequence shown here is derived from an EMBL/GenBank/DDBJ whole genome shotgun (WGS) entry which is preliminary data.</text>
</comment>
<keyword evidence="2" id="KW-1185">Reference proteome</keyword>
<dbReference type="EMBL" id="CAWUPB010001108">
    <property type="protein sequence ID" value="CAK7337865.1"/>
    <property type="molecule type" value="Genomic_DNA"/>
</dbReference>
<dbReference type="AlphaFoldDB" id="A0AAV1RN88"/>